<dbReference type="EMBL" id="DVLX01000040">
    <property type="protein sequence ID" value="HIT99362.1"/>
    <property type="molecule type" value="Genomic_DNA"/>
</dbReference>
<evidence type="ECO:0000256" key="1">
    <source>
        <dbReference type="ARBA" id="ARBA00005953"/>
    </source>
</evidence>
<dbReference type="InterPro" id="IPR006683">
    <property type="entry name" value="Thioestr_dom"/>
</dbReference>
<evidence type="ECO:0000313" key="4">
    <source>
        <dbReference type="EMBL" id="HIT99362.1"/>
    </source>
</evidence>
<dbReference type="PANTHER" id="PTHR31793:SF27">
    <property type="entry name" value="NOVEL THIOESTERASE SUPERFAMILY DOMAIN AND SAPOSIN A-TYPE DOMAIN CONTAINING PROTEIN (0610012H03RIK)"/>
    <property type="match status" value="1"/>
</dbReference>
<keyword evidence="2" id="KW-0378">Hydrolase</keyword>
<dbReference type="AlphaFoldDB" id="A0A9D1KUT9"/>
<evidence type="ECO:0000256" key="2">
    <source>
        <dbReference type="ARBA" id="ARBA00022801"/>
    </source>
</evidence>
<dbReference type="PROSITE" id="PS01328">
    <property type="entry name" value="4HBCOA_THIOESTERASE"/>
    <property type="match status" value="1"/>
</dbReference>
<dbReference type="InterPro" id="IPR006684">
    <property type="entry name" value="YbgC/YbaW"/>
</dbReference>
<sequence length="140" mass="16143">MMTFETKVRVQYYETDNMGIVHHSNYIRYFETARTEMFRMSGYSYDDMEKSGIYMPVLSVSADFKTPAVYDEVLVLACRVSKLKGASIEIEYEIRGEESGEVHVRGKSSHGFTTPDLKPVRLKKEAPQLYDIFKGAMDEK</sequence>
<dbReference type="InterPro" id="IPR008272">
    <property type="entry name" value="HB-CoA_thioesterase_AS"/>
</dbReference>
<dbReference type="SUPFAM" id="SSF54637">
    <property type="entry name" value="Thioesterase/thiol ester dehydrase-isomerase"/>
    <property type="match status" value="1"/>
</dbReference>
<comment type="caution">
    <text evidence="4">The sequence shown here is derived from an EMBL/GenBank/DDBJ whole genome shotgun (WGS) entry which is preliminary data.</text>
</comment>
<dbReference type="CDD" id="cd00586">
    <property type="entry name" value="4HBT"/>
    <property type="match status" value="1"/>
</dbReference>
<name>A0A9D1KUT9_9FIRM</name>
<evidence type="ECO:0000313" key="5">
    <source>
        <dbReference type="Proteomes" id="UP000824159"/>
    </source>
</evidence>
<dbReference type="Pfam" id="PF03061">
    <property type="entry name" value="4HBT"/>
    <property type="match status" value="1"/>
</dbReference>
<dbReference type="GO" id="GO:0047617">
    <property type="term" value="F:fatty acyl-CoA hydrolase activity"/>
    <property type="evidence" value="ECO:0007669"/>
    <property type="project" value="TreeGrafter"/>
</dbReference>
<dbReference type="NCBIfam" id="TIGR00051">
    <property type="entry name" value="YbgC/FadM family acyl-CoA thioesterase"/>
    <property type="match status" value="1"/>
</dbReference>
<proteinExistence type="inferred from homology"/>
<organism evidence="4 5">
    <name type="scientific">Candidatus Allocopromorpha excrementavium</name>
    <dbReference type="NCBI Taxonomy" id="2840741"/>
    <lineage>
        <taxon>Bacteria</taxon>
        <taxon>Bacillati</taxon>
        <taxon>Bacillota</taxon>
        <taxon>Clostridia</taxon>
        <taxon>Eubacteriales</taxon>
        <taxon>Eubacteriaceae</taxon>
        <taxon>Eubacteriaceae incertae sedis</taxon>
        <taxon>Candidatus Allocopromorpha</taxon>
    </lineage>
</organism>
<reference evidence="4" key="1">
    <citation type="submission" date="2020-10" db="EMBL/GenBank/DDBJ databases">
        <authorList>
            <person name="Gilroy R."/>
        </authorList>
    </citation>
    <scope>NUCLEOTIDE SEQUENCE</scope>
    <source>
        <strain evidence="4">CHK176-22527</strain>
    </source>
</reference>
<comment type="similarity">
    <text evidence="1">Belongs to the 4-hydroxybenzoyl-CoA thioesterase family.</text>
</comment>
<reference evidence="4" key="2">
    <citation type="journal article" date="2021" name="PeerJ">
        <title>Extensive microbial diversity within the chicken gut microbiome revealed by metagenomics and culture.</title>
        <authorList>
            <person name="Gilroy R."/>
            <person name="Ravi A."/>
            <person name="Getino M."/>
            <person name="Pursley I."/>
            <person name="Horton D.L."/>
            <person name="Alikhan N.F."/>
            <person name="Baker D."/>
            <person name="Gharbi K."/>
            <person name="Hall N."/>
            <person name="Watson M."/>
            <person name="Adriaenssens E.M."/>
            <person name="Foster-Nyarko E."/>
            <person name="Jarju S."/>
            <person name="Secka A."/>
            <person name="Antonio M."/>
            <person name="Oren A."/>
            <person name="Chaudhuri R.R."/>
            <person name="La Ragione R."/>
            <person name="Hildebrand F."/>
            <person name="Pallen M.J."/>
        </authorList>
    </citation>
    <scope>NUCLEOTIDE SEQUENCE</scope>
    <source>
        <strain evidence="4">CHK176-22527</strain>
    </source>
</reference>
<dbReference type="InterPro" id="IPR050563">
    <property type="entry name" value="4-hydroxybenzoyl-CoA_TE"/>
</dbReference>
<gene>
    <name evidence="4" type="ORF">IAD12_03805</name>
</gene>
<dbReference type="PIRSF" id="PIRSF003230">
    <property type="entry name" value="YbgC"/>
    <property type="match status" value="1"/>
</dbReference>
<dbReference type="InterPro" id="IPR029069">
    <property type="entry name" value="HotDog_dom_sf"/>
</dbReference>
<evidence type="ECO:0000259" key="3">
    <source>
        <dbReference type="Pfam" id="PF03061"/>
    </source>
</evidence>
<feature type="domain" description="Thioesterase" evidence="3">
    <location>
        <begin position="18"/>
        <end position="101"/>
    </location>
</feature>
<dbReference type="Proteomes" id="UP000824159">
    <property type="component" value="Unassembled WGS sequence"/>
</dbReference>
<accession>A0A9D1KUT9</accession>
<protein>
    <submittedName>
        <fullName evidence="4">Acyl-CoA thioesterase</fullName>
    </submittedName>
</protein>
<dbReference type="PANTHER" id="PTHR31793">
    <property type="entry name" value="4-HYDROXYBENZOYL-COA THIOESTERASE FAMILY MEMBER"/>
    <property type="match status" value="1"/>
</dbReference>
<dbReference type="Gene3D" id="3.10.129.10">
    <property type="entry name" value="Hotdog Thioesterase"/>
    <property type="match status" value="1"/>
</dbReference>